<name>A0AAE9YCJ5_9ACTN</name>
<dbReference type="Pfam" id="PF00753">
    <property type="entry name" value="Lactamase_B"/>
    <property type="match status" value="1"/>
</dbReference>
<protein>
    <submittedName>
        <fullName evidence="2">MBL fold metallo-hydrolase</fullName>
    </submittedName>
</protein>
<evidence type="ECO:0000313" key="3">
    <source>
        <dbReference type="Proteomes" id="UP001216390"/>
    </source>
</evidence>
<dbReference type="PANTHER" id="PTHR42951">
    <property type="entry name" value="METALLO-BETA-LACTAMASE DOMAIN-CONTAINING"/>
    <property type="match status" value="1"/>
</dbReference>
<dbReference type="SMART" id="SM00849">
    <property type="entry name" value="Lactamase_B"/>
    <property type="match status" value="1"/>
</dbReference>
<dbReference type="RefSeq" id="WP_272735870.1">
    <property type="nucleotide sequence ID" value="NZ_CP116942.1"/>
</dbReference>
<dbReference type="InterPro" id="IPR036866">
    <property type="entry name" value="RibonucZ/Hydroxyglut_hydro"/>
</dbReference>
<dbReference type="KEGG" id="ima:PO878_17760"/>
<dbReference type="AlphaFoldDB" id="A0AAE9YCJ5"/>
<dbReference type="InterPro" id="IPR001279">
    <property type="entry name" value="Metallo-B-lactamas"/>
</dbReference>
<dbReference type="SUPFAM" id="SSF56281">
    <property type="entry name" value="Metallo-hydrolase/oxidoreductase"/>
    <property type="match status" value="1"/>
</dbReference>
<dbReference type="EMBL" id="CP116942">
    <property type="protein sequence ID" value="WCO66347.1"/>
    <property type="molecule type" value="Genomic_DNA"/>
</dbReference>
<accession>A0AAE9YCJ5</accession>
<dbReference type="CDD" id="cd16282">
    <property type="entry name" value="metallo-hydrolase-like_MBL-fold"/>
    <property type="match status" value="1"/>
</dbReference>
<dbReference type="Gene3D" id="3.60.15.10">
    <property type="entry name" value="Ribonuclease Z/Hydroxyacylglutathione hydrolase-like"/>
    <property type="match status" value="1"/>
</dbReference>
<evidence type="ECO:0000313" key="2">
    <source>
        <dbReference type="EMBL" id="WCO66347.1"/>
    </source>
</evidence>
<organism evidence="2 3">
    <name type="scientific">Iamia majanohamensis</name>
    <dbReference type="NCBI Taxonomy" id="467976"/>
    <lineage>
        <taxon>Bacteria</taxon>
        <taxon>Bacillati</taxon>
        <taxon>Actinomycetota</taxon>
        <taxon>Acidimicrobiia</taxon>
        <taxon>Acidimicrobiales</taxon>
        <taxon>Iamiaceae</taxon>
        <taxon>Iamia</taxon>
    </lineage>
</organism>
<sequence>MDDHASPGRHQQVADGSHAWLQGTGGWGWSNAGLVVGDGASLLVDTLFDLPLTRAMLDGLAPLTAGAPIATLVNTHANGDHCYGNELVAEAEIVASEATAEEMAEVTPELLGALSAAEGPTGELFRRFFGEFDFGGITVTSPTRTFSDRLGLDVAGRRVDLVEVGPAHTRGDTIVHVPDDGVVFTGDICFIEGTPIVWAGPLSGWVDALDLIVDLDPAVVVPGHGPVTDVAGVLRVRDYLTWVDGEARARHDRGMTAEEAARDIARDLEGSPFGAWGEEGRIAVNVETAFRHLDPAHPPADIVTLFSRMAELEGWAPSS</sequence>
<dbReference type="PANTHER" id="PTHR42951:SF4">
    <property type="entry name" value="ACYL-COENZYME A THIOESTERASE MBLAC2"/>
    <property type="match status" value="1"/>
</dbReference>
<evidence type="ECO:0000259" key="1">
    <source>
        <dbReference type="SMART" id="SM00849"/>
    </source>
</evidence>
<feature type="domain" description="Metallo-beta-lactamase" evidence="1">
    <location>
        <begin position="29"/>
        <end position="224"/>
    </location>
</feature>
<proteinExistence type="predicted"/>
<dbReference type="Proteomes" id="UP001216390">
    <property type="component" value="Chromosome"/>
</dbReference>
<gene>
    <name evidence="2" type="ORF">PO878_17760</name>
</gene>
<dbReference type="InterPro" id="IPR050855">
    <property type="entry name" value="NDM-1-like"/>
</dbReference>
<keyword evidence="3" id="KW-1185">Reference proteome</keyword>
<reference evidence="2" key="1">
    <citation type="submission" date="2023-01" db="EMBL/GenBank/DDBJ databases">
        <title>The diversity of Class Acidimicrobiia in South China Sea sediment environments and the proposal of Iamia marina sp. nov., a novel species of the genus Iamia.</title>
        <authorList>
            <person name="He Y."/>
            <person name="Tian X."/>
        </authorList>
    </citation>
    <scope>NUCLEOTIDE SEQUENCE</scope>
    <source>
        <strain evidence="2">DSM 19957</strain>
    </source>
</reference>